<protein>
    <recommendedName>
        <fullName evidence="1">CREG-like beta-barrel domain-containing protein</fullName>
    </recommendedName>
</protein>
<dbReference type="EMBL" id="CP138580">
    <property type="protein sequence ID" value="WPG97788.1"/>
    <property type="molecule type" value="Genomic_DNA"/>
</dbReference>
<dbReference type="Proteomes" id="UP001303373">
    <property type="component" value="Chromosome 1"/>
</dbReference>
<evidence type="ECO:0000313" key="3">
    <source>
        <dbReference type="Proteomes" id="UP001303373"/>
    </source>
</evidence>
<gene>
    <name evidence="2" type="ORF">R9X50_00056900</name>
</gene>
<accession>A0AAQ3LXR7</accession>
<dbReference type="SUPFAM" id="SSF50475">
    <property type="entry name" value="FMN-binding split barrel"/>
    <property type="match status" value="1"/>
</dbReference>
<dbReference type="InterPro" id="IPR012349">
    <property type="entry name" value="Split_barrel_FMN-bd"/>
</dbReference>
<name>A0AAQ3LXR7_9PEZI</name>
<dbReference type="Pfam" id="PF13883">
    <property type="entry name" value="CREG_beta-barrel"/>
    <property type="match status" value="1"/>
</dbReference>
<dbReference type="InterPro" id="IPR055343">
    <property type="entry name" value="CREG_beta-barrel"/>
</dbReference>
<reference evidence="2 3" key="1">
    <citation type="submission" date="2023-11" db="EMBL/GenBank/DDBJ databases">
        <title>An acidophilic fungus is an integral part of prey digestion in a carnivorous sundew plant.</title>
        <authorList>
            <person name="Tsai I.J."/>
        </authorList>
    </citation>
    <scope>NUCLEOTIDE SEQUENCE [LARGE SCALE GENOMIC DNA]</scope>
    <source>
        <strain evidence="2">169a</strain>
    </source>
</reference>
<evidence type="ECO:0000313" key="2">
    <source>
        <dbReference type="EMBL" id="WPG97788.1"/>
    </source>
</evidence>
<dbReference type="PANTHER" id="PTHR37273">
    <property type="entry name" value="CHROMOSOME 8, WHOLE GENOME SHOTGUN SEQUENCE"/>
    <property type="match status" value="1"/>
</dbReference>
<dbReference type="PANTHER" id="PTHR37273:SF1">
    <property type="entry name" value="ADL397C-AP"/>
    <property type="match status" value="1"/>
</dbReference>
<feature type="domain" description="CREG-like beta-barrel" evidence="1">
    <location>
        <begin position="34"/>
        <end position="234"/>
    </location>
</feature>
<dbReference type="AlphaFoldDB" id="A0AAQ3LXR7"/>
<organism evidence="2 3">
    <name type="scientific">Acrodontium crateriforme</name>
    <dbReference type="NCBI Taxonomy" id="150365"/>
    <lineage>
        <taxon>Eukaryota</taxon>
        <taxon>Fungi</taxon>
        <taxon>Dikarya</taxon>
        <taxon>Ascomycota</taxon>
        <taxon>Pezizomycotina</taxon>
        <taxon>Dothideomycetes</taxon>
        <taxon>Dothideomycetidae</taxon>
        <taxon>Mycosphaerellales</taxon>
        <taxon>Teratosphaeriaceae</taxon>
        <taxon>Acrodontium</taxon>
    </lineage>
</organism>
<proteinExistence type="predicted"/>
<dbReference type="Gene3D" id="2.30.110.10">
    <property type="entry name" value="Electron Transport, Fmn-binding Protein, Chain A"/>
    <property type="match status" value="1"/>
</dbReference>
<sequence>MRLPLPVASVLGIATARIIESQEPLQPETAWHYPTVHESAIQARRILHLSTVGTLVTSFPNISSHNVYDEKPSNFGTMEARPGDVAGSPIGLLEYYADCEPYTGNPTILAINIATPIKNHAAGSPISLHVRWWPTQKNTYLPSGYDAVGIPTPHTPAALPRFSLHGHLEPISTVDLAKGLIPACFMHAHPDSAIWQPGSDVHESHYVRFVVEHVYWFGGFGDRARIGWLPIDEWRNVTMDEVAACRLPGEEIKGRKTWMEWFGLKRDL</sequence>
<keyword evidence="3" id="KW-1185">Reference proteome</keyword>
<evidence type="ECO:0000259" key="1">
    <source>
        <dbReference type="Pfam" id="PF13883"/>
    </source>
</evidence>